<dbReference type="Gene3D" id="3.30.70.360">
    <property type="match status" value="1"/>
</dbReference>
<keyword evidence="3" id="KW-1185">Reference proteome</keyword>
<accession>A0A917SHS3</accession>
<dbReference type="InterPro" id="IPR036264">
    <property type="entry name" value="Bact_exopeptidase_dim_dom"/>
</dbReference>
<feature type="binding site" evidence="1">
    <location>
        <position position="175"/>
    </location>
    <ligand>
        <name>Mn(2+)</name>
        <dbReference type="ChEBI" id="CHEBI:29035"/>
        <label>2</label>
    </ligand>
</feature>
<dbReference type="InterPro" id="IPR002933">
    <property type="entry name" value="Peptidase_M20"/>
</dbReference>
<feature type="binding site" evidence="1">
    <location>
        <position position="374"/>
    </location>
    <ligand>
        <name>Mn(2+)</name>
        <dbReference type="ChEBI" id="CHEBI:29035"/>
        <label>2</label>
    </ligand>
</feature>
<dbReference type="Proteomes" id="UP000613840">
    <property type="component" value="Unassembled WGS sequence"/>
</dbReference>
<feature type="binding site" evidence="1">
    <location>
        <position position="150"/>
    </location>
    <ligand>
        <name>Mn(2+)</name>
        <dbReference type="ChEBI" id="CHEBI:29035"/>
        <label>2</label>
    </ligand>
</feature>
<dbReference type="SUPFAM" id="SSF55031">
    <property type="entry name" value="Bacterial exopeptidase dimerisation domain"/>
    <property type="match status" value="1"/>
</dbReference>
<name>A0A917SHS3_9ACTN</name>
<dbReference type="GO" id="GO:0016787">
    <property type="term" value="F:hydrolase activity"/>
    <property type="evidence" value="ECO:0007669"/>
    <property type="project" value="InterPro"/>
</dbReference>
<reference evidence="2" key="2">
    <citation type="submission" date="2020-09" db="EMBL/GenBank/DDBJ databases">
        <authorList>
            <person name="Sun Q."/>
            <person name="Zhou Y."/>
        </authorList>
    </citation>
    <scope>NUCLEOTIDE SEQUENCE</scope>
    <source>
        <strain evidence="2">CGMCC 4.7306</strain>
    </source>
</reference>
<reference evidence="2" key="1">
    <citation type="journal article" date="2014" name="Int. J. Syst. Evol. Microbiol.">
        <title>Complete genome sequence of Corynebacterium casei LMG S-19264T (=DSM 44701T), isolated from a smear-ripened cheese.</title>
        <authorList>
            <consortium name="US DOE Joint Genome Institute (JGI-PGF)"/>
            <person name="Walter F."/>
            <person name="Albersmeier A."/>
            <person name="Kalinowski J."/>
            <person name="Ruckert C."/>
        </authorList>
    </citation>
    <scope>NUCLEOTIDE SEQUENCE</scope>
    <source>
        <strain evidence="2">CGMCC 4.7306</strain>
    </source>
</reference>
<feature type="binding site" evidence="1">
    <location>
        <position position="114"/>
    </location>
    <ligand>
        <name>Mn(2+)</name>
        <dbReference type="ChEBI" id="CHEBI:29035"/>
        <label>2</label>
    </ligand>
</feature>
<dbReference type="RefSeq" id="WP_229670397.1">
    <property type="nucleotide sequence ID" value="NZ_BMMZ01000013.1"/>
</dbReference>
<proteinExistence type="predicted"/>
<evidence type="ECO:0000313" key="2">
    <source>
        <dbReference type="EMBL" id="GGL78162.1"/>
    </source>
</evidence>
<gene>
    <name evidence="2" type="ORF">GCM10011575_40600</name>
</gene>
<dbReference type="PANTHER" id="PTHR11014">
    <property type="entry name" value="PEPTIDASE M20 FAMILY MEMBER"/>
    <property type="match status" value="1"/>
</dbReference>
<dbReference type="Gene3D" id="3.40.630.10">
    <property type="entry name" value="Zn peptidases"/>
    <property type="match status" value="1"/>
</dbReference>
<protein>
    <submittedName>
        <fullName evidence="2">Peptidase</fullName>
    </submittedName>
</protein>
<evidence type="ECO:0000256" key="1">
    <source>
        <dbReference type="PIRSR" id="PIRSR005962-1"/>
    </source>
</evidence>
<comment type="caution">
    <text evidence="2">The sequence shown here is derived from an EMBL/GenBank/DDBJ whole genome shotgun (WGS) entry which is preliminary data.</text>
</comment>
<dbReference type="GO" id="GO:0046872">
    <property type="term" value="F:metal ion binding"/>
    <property type="evidence" value="ECO:0007669"/>
    <property type="project" value="UniProtKB-KW"/>
</dbReference>
<evidence type="ECO:0000313" key="3">
    <source>
        <dbReference type="Proteomes" id="UP000613840"/>
    </source>
</evidence>
<dbReference type="EMBL" id="BMMZ01000013">
    <property type="protein sequence ID" value="GGL78162.1"/>
    <property type="molecule type" value="Genomic_DNA"/>
</dbReference>
<dbReference type="InterPro" id="IPR017439">
    <property type="entry name" value="Amidohydrolase"/>
</dbReference>
<comment type="cofactor">
    <cofactor evidence="1">
        <name>Mn(2+)</name>
        <dbReference type="ChEBI" id="CHEBI:29035"/>
    </cofactor>
    <text evidence="1">The Mn(2+) ion enhances activity.</text>
</comment>
<dbReference type="AlphaFoldDB" id="A0A917SHS3"/>
<dbReference type="NCBIfam" id="TIGR01891">
    <property type="entry name" value="amidohydrolases"/>
    <property type="match status" value="1"/>
</dbReference>
<dbReference type="PIRSF" id="PIRSF005962">
    <property type="entry name" value="Pept_M20D_amidohydro"/>
    <property type="match status" value="1"/>
</dbReference>
<organism evidence="2 3">
    <name type="scientific">Microlunatus endophyticus</name>
    <dbReference type="NCBI Taxonomy" id="1716077"/>
    <lineage>
        <taxon>Bacteria</taxon>
        <taxon>Bacillati</taxon>
        <taxon>Actinomycetota</taxon>
        <taxon>Actinomycetes</taxon>
        <taxon>Propionibacteriales</taxon>
        <taxon>Propionibacteriaceae</taxon>
        <taxon>Microlunatus</taxon>
    </lineage>
</organism>
<feature type="binding site" evidence="1">
    <location>
        <position position="112"/>
    </location>
    <ligand>
        <name>Mn(2+)</name>
        <dbReference type="ChEBI" id="CHEBI:29035"/>
        <label>2</label>
    </ligand>
</feature>
<dbReference type="PANTHER" id="PTHR11014:SF63">
    <property type="entry name" value="METALLOPEPTIDASE, PUTATIVE (AFU_ORTHOLOGUE AFUA_6G09600)-RELATED"/>
    <property type="match status" value="1"/>
</dbReference>
<keyword evidence="1" id="KW-0464">Manganese</keyword>
<dbReference type="SUPFAM" id="SSF53187">
    <property type="entry name" value="Zn-dependent exopeptidases"/>
    <property type="match status" value="1"/>
</dbReference>
<sequence>MSNSDPELETKINSLVDDFGRDLIDFRRDLHAHPELGFAEHRTTDRIIAALTAAGLQPRRLPSGTGLLCDIVPEGAQDQARIGLRGDIDALPIPDGKDVSYRSTNAGVCHACGHDVHATVVLGTGLVLARLRDLGLLAKPVRLIFQPAEEPSPGGAPVAIDAGALDGVDEVYAFHCDPRTEVGRIALRVGPITSASDRVLVRLTGGGGHTSRPHLTADLVTALGQIAVTAPLLLSRRIDPRGGSSLVWGRIQSGTAANAIPDIGELEGTVRSTRIEGWRAAQEVLPDLIRQIAAPSGATVLVTVTPGVPPTVNHAVGVRRLTEAATGILGEGTVVSTEQSLGGEDFSWMLDKVPGAMARLGVRNPQQLEAVDIHQPRFDPDERAIGVGVRVFSRLCATAGSH</sequence>
<dbReference type="Pfam" id="PF01546">
    <property type="entry name" value="Peptidase_M20"/>
    <property type="match status" value="1"/>
</dbReference>
<keyword evidence="1" id="KW-0479">Metal-binding</keyword>